<comment type="caution">
    <text evidence="3">The sequence shown here is derived from an EMBL/GenBank/DDBJ whole genome shotgun (WGS) entry which is preliminary data.</text>
</comment>
<dbReference type="Proteomes" id="UP000091979">
    <property type="component" value="Unassembled WGS sequence"/>
</dbReference>
<dbReference type="Pfam" id="PF01177">
    <property type="entry name" value="Asp_Glu_race"/>
    <property type="match status" value="1"/>
</dbReference>
<evidence type="ECO:0000256" key="1">
    <source>
        <dbReference type="ARBA" id="ARBA00007847"/>
    </source>
</evidence>
<sequence length="235" mass="25662">MKNTTSEKVAGILGGMGPEATVDLLNRIIQLTPATDDNDHVRCIVDNNPKVPSRIKALVEKVGENPGPCMAEMAQRLEKWGADFLCIPCNTAHYYYDYANNAVSIPVVNLIDLTVARVLENNPNLTRVGILCSTAVISTQLYEKKFAEMNVTVLYPEDSFQEKLLEVIKRIKAGDTDSEVQALFATIVANVLEQGAELIIIACTELGIISTNLTFPSVDAAQILAEEIIARAKQV</sequence>
<keyword evidence="4" id="KW-1185">Reference proteome</keyword>
<name>A0A1B7XQA9_9BACT</name>
<dbReference type="AlphaFoldDB" id="A0A1B7XQA9"/>
<dbReference type="InterPro" id="IPR001920">
    <property type="entry name" value="Asp/Glu_race"/>
</dbReference>
<evidence type="ECO:0000256" key="2">
    <source>
        <dbReference type="ARBA" id="ARBA00023235"/>
    </source>
</evidence>
<protein>
    <recommendedName>
        <fullName evidence="5">Aspartate racemase</fullName>
    </recommendedName>
</protein>
<evidence type="ECO:0008006" key="5">
    <source>
        <dbReference type="Google" id="ProtNLM"/>
    </source>
</evidence>
<gene>
    <name evidence="3" type="ORF">SP90_01250</name>
</gene>
<evidence type="ECO:0000313" key="3">
    <source>
        <dbReference type="EMBL" id="OBQ57683.1"/>
    </source>
</evidence>
<organism evidence="3 4">
    <name type="scientific">Halodesulfovibrio spirochaetisodalis</name>
    <dbReference type="NCBI Taxonomy" id="1560234"/>
    <lineage>
        <taxon>Bacteria</taxon>
        <taxon>Pseudomonadati</taxon>
        <taxon>Thermodesulfobacteriota</taxon>
        <taxon>Desulfovibrionia</taxon>
        <taxon>Desulfovibrionales</taxon>
        <taxon>Desulfovibrionaceae</taxon>
        <taxon>Halodesulfovibrio</taxon>
    </lineage>
</organism>
<reference evidence="3 4" key="1">
    <citation type="submission" date="2015-01" db="EMBL/GenBank/DDBJ databases">
        <title>Desulfovibrio sp. JC271 draft genome sequence.</title>
        <authorList>
            <person name="Shivani Y."/>
            <person name="Subhash Y."/>
            <person name="Sasikala C."/>
            <person name="Ramana C.V."/>
        </authorList>
    </citation>
    <scope>NUCLEOTIDE SEQUENCE [LARGE SCALE GENOMIC DNA]</scope>
    <source>
        <strain evidence="3 4">JC271</strain>
    </source>
</reference>
<dbReference type="Gene3D" id="3.40.50.1860">
    <property type="match status" value="2"/>
</dbReference>
<dbReference type="PANTHER" id="PTHR21198:SF7">
    <property type="entry name" value="ASPARTATE-GLUTAMATE RACEMASE FAMILY"/>
    <property type="match status" value="1"/>
</dbReference>
<keyword evidence="2" id="KW-0413">Isomerase</keyword>
<dbReference type="STRING" id="1560234.SP90_01250"/>
<dbReference type="OrthoDB" id="9803739at2"/>
<dbReference type="NCBIfam" id="TIGR00035">
    <property type="entry name" value="asp_race"/>
    <property type="match status" value="1"/>
</dbReference>
<dbReference type="GO" id="GO:0047661">
    <property type="term" value="F:amino-acid racemase activity"/>
    <property type="evidence" value="ECO:0007669"/>
    <property type="project" value="InterPro"/>
</dbReference>
<comment type="similarity">
    <text evidence="1">Belongs to the aspartate/glutamate racemases family.</text>
</comment>
<dbReference type="PATRIC" id="fig|1560234.3.peg.260"/>
<dbReference type="SUPFAM" id="SSF53681">
    <property type="entry name" value="Aspartate/glutamate racemase"/>
    <property type="match status" value="2"/>
</dbReference>
<proteinExistence type="inferred from homology"/>
<dbReference type="EMBL" id="JXMS01000001">
    <property type="protein sequence ID" value="OBQ57683.1"/>
    <property type="molecule type" value="Genomic_DNA"/>
</dbReference>
<evidence type="ECO:0000313" key="4">
    <source>
        <dbReference type="Proteomes" id="UP000091979"/>
    </source>
</evidence>
<dbReference type="RefSeq" id="WP_066851742.1">
    <property type="nucleotide sequence ID" value="NZ_JXMS01000001.1"/>
</dbReference>
<dbReference type="InterPro" id="IPR015942">
    <property type="entry name" value="Asp/Glu/hydantoin_racemase"/>
</dbReference>
<accession>A0A1B7XQA9</accession>
<dbReference type="PANTHER" id="PTHR21198">
    <property type="entry name" value="GLUTAMATE RACEMASE"/>
    <property type="match status" value="1"/>
</dbReference>
<dbReference type="InterPro" id="IPR004380">
    <property type="entry name" value="Asp_race"/>
</dbReference>